<feature type="non-terminal residue" evidence="1">
    <location>
        <position position="1"/>
    </location>
</feature>
<reference evidence="1" key="1">
    <citation type="journal article" date="2014" name="Front. Microbiol.">
        <title>High frequency of phylogenetically diverse reductive dehalogenase-homologous genes in deep subseafloor sedimentary metagenomes.</title>
        <authorList>
            <person name="Kawai M."/>
            <person name="Futagami T."/>
            <person name="Toyoda A."/>
            <person name="Takaki Y."/>
            <person name="Nishi S."/>
            <person name="Hori S."/>
            <person name="Arai W."/>
            <person name="Tsubouchi T."/>
            <person name="Morono Y."/>
            <person name="Uchiyama I."/>
            <person name="Ito T."/>
            <person name="Fujiyama A."/>
            <person name="Inagaki F."/>
            <person name="Takami H."/>
        </authorList>
    </citation>
    <scope>NUCLEOTIDE SEQUENCE</scope>
    <source>
        <strain evidence="1">Expedition CK06-06</strain>
    </source>
</reference>
<dbReference type="AlphaFoldDB" id="X0TMZ8"/>
<evidence type="ECO:0000313" key="1">
    <source>
        <dbReference type="EMBL" id="GAF88651.1"/>
    </source>
</evidence>
<protein>
    <submittedName>
        <fullName evidence="1">Uncharacterized protein</fullName>
    </submittedName>
</protein>
<proteinExistence type="predicted"/>
<sequence>ASLTTSGPALDALWRICLVAGDDHVASQAMKDLLNVYSAMSENKRQNEVAASNAWTKKNAVPELALDPKESFSHKIFDCLTQVKLGLQRGDALSVRSAERCIRILNAAV</sequence>
<gene>
    <name evidence="1" type="ORF">S01H1_23889</name>
</gene>
<accession>X0TMZ8</accession>
<comment type="caution">
    <text evidence="1">The sequence shown here is derived from an EMBL/GenBank/DDBJ whole genome shotgun (WGS) entry which is preliminary data.</text>
</comment>
<feature type="non-terminal residue" evidence="1">
    <location>
        <position position="109"/>
    </location>
</feature>
<dbReference type="EMBL" id="BARS01013968">
    <property type="protein sequence ID" value="GAF88651.1"/>
    <property type="molecule type" value="Genomic_DNA"/>
</dbReference>
<organism evidence="1">
    <name type="scientific">marine sediment metagenome</name>
    <dbReference type="NCBI Taxonomy" id="412755"/>
    <lineage>
        <taxon>unclassified sequences</taxon>
        <taxon>metagenomes</taxon>
        <taxon>ecological metagenomes</taxon>
    </lineage>
</organism>
<name>X0TMZ8_9ZZZZ</name>